<proteinExistence type="predicted"/>
<gene>
    <name evidence="1" type="ORF">METZ01_LOCUS109886</name>
</gene>
<sequence length="233" mass="26655">MSSKLVITAAAGPPKYFTYCYKSQKQYAENISADYHILTTDDMTREYPTPNFLIFKAYKYAEEHGYEHVLFTDADVIVNSKTPPFWETFPTGMALRYGWGWEKVVKWAKENLNEDVFGLQERYYSPGLGIADAESASKLNAIAKPPFYKGKFAGGGNLEQFNYFVAKAGIKITPMPAQYHYSRHWPLGISETRGDLNSGEPVNSLDDVYFLHYPGEPKIPRILKDGFWKTWIQ</sequence>
<organism evidence="1">
    <name type="scientific">marine metagenome</name>
    <dbReference type="NCBI Taxonomy" id="408172"/>
    <lineage>
        <taxon>unclassified sequences</taxon>
        <taxon>metagenomes</taxon>
        <taxon>ecological metagenomes</taxon>
    </lineage>
</organism>
<protein>
    <recommendedName>
        <fullName evidence="2">Nucleotide-diphospho-sugar transferase domain-containing protein</fullName>
    </recommendedName>
</protein>
<dbReference type="AlphaFoldDB" id="A0A381WXG5"/>
<dbReference type="InterPro" id="IPR029044">
    <property type="entry name" value="Nucleotide-diphossugar_trans"/>
</dbReference>
<dbReference type="Gene3D" id="3.90.550.10">
    <property type="entry name" value="Spore Coat Polysaccharide Biosynthesis Protein SpsA, Chain A"/>
    <property type="match status" value="1"/>
</dbReference>
<accession>A0A381WXG5</accession>
<reference evidence="1" key="1">
    <citation type="submission" date="2018-05" db="EMBL/GenBank/DDBJ databases">
        <authorList>
            <person name="Lanie J.A."/>
            <person name="Ng W.-L."/>
            <person name="Kazmierczak K.M."/>
            <person name="Andrzejewski T.M."/>
            <person name="Davidsen T.M."/>
            <person name="Wayne K.J."/>
            <person name="Tettelin H."/>
            <person name="Glass J.I."/>
            <person name="Rusch D."/>
            <person name="Podicherti R."/>
            <person name="Tsui H.-C.T."/>
            <person name="Winkler M.E."/>
        </authorList>
    </citation>
    <scope>NUCLEOTIDE SEQUENCE</scope>
</reference>
<dbReference type="SUPFAM" id="SSF53448">
    <property type="entry name" value="Nucleotide-diphospho-sugar transferases"/>
    <property type="match status" value="1"/>
</dbReference>
<dbReference type="EMBL" id="UINC01013159">
    <property type="protein sequence ID" value="SVA57032.1"/>
    <property type="molecule type" value="Genomic_DNA"/>
</dbReference>
<evidence type="ECO:0008006" key="2">
    <source>
        <dbReference type="Google" id="ProtNLM"/>
    </source>
</evidence>
<name>A0A381WXG5_9ZZZZ</name>
<evidence type="ECO:0000313" key="1">
    <source>
        <dbReference type="EMBL" id="SVA57032.1"/>
    </source>
</evidence>